<feature type="compositionally biased region" description="Low complexity" evidence="9">
    <location>
        <begin position="884"/>
        <end position="916"/>
    </location>
</feature>
<dbReference type="GO" id="GO:0006302">
    <property type="term" value="P:double-strand break repair"/>
    <property type="evidence" value="ECO:0007669"/>
    <property type="project" value="InterPro"/>
</dbReference>
<evidence type="ECO:0000313" key="12">
    <source>
        <dbReference type="Proteomes" id="UP001054857"/>
    </source>
</evidence>
<evidence type="ECO:0000256" key="4">
    <source>
        <dbReference type="ARBA" id="ARBA00022763"/>
    </source>
</evidence>
<dbReference type="InterPro" id="IPR038729">
    <property type="entry name" value="Rad50/SbcC_AAA"/>
</dbReference>
<comment type="caution">
    <text evidence="11">The sequence shown here is derived from an EMBL/GenBank/DDBJ whole genome shotgun (WGS) entry which is preliminary data.</text>
</comment>
<feature type="region of interest" description="Disordered" evidence="9">
    <location>
        <begin position="175"/>
        <end position="222"/>
    </location>
</feature>
<dbReference type="Proteomes" id="UP001054857">
    <property type="component" value="Unassembled WGS sequence"/>
</dbReference>
<feature type="compositionally biased region" description="Low complexity" evidence="9">
    <location>
        <begin position="195"/>
        <end position="204"/>
    </location>
</feature>
<evidence type="ECO:0000259" key="10">
    <source>
        <dbReference type="Pfam" id="PF13476"/>
    </source>
</evidence>
<dbReference type="EMBL" id="BMAR01000050">
    <property type="protein sequence ID" value="GFR51418.1"/>
    <property type="molecule type" value="Genomic_DNA"/>
</dbReference>
<evidence type="ECO:0000256" key="2">
    <source>
        <dbReference type="ARBA" id="ARBA00021315"/>
    </source>
</evidence>
<name>A0AAD3E0V3_9CHLO</name>
<dbReference type="InterPro" id="IPR004604">
    <property type="entry name" value="DNA_recomb/repair_RecN"/>
</dbReference>
<dbReference type="GO" id="GO:0006310">
    <property type="term" value="P:DNA recombination"/>
    <property type="evidence" value="ECO:0007669"/>
    <property type="project" value="InterPro"/>
</dbReference>
<dbReference type="Pfam" id="PF13476">
    <property type="entry name" value="AAA_23"/>
    <property type="match status" value="1"/>
</dbReference>
<dbReference type="GO" id="GO:0005524">
    <property type="term" value="F:ATP binding"/>
    <property type="evidence" value="ECO:0007669"/>
    <property type="project" value="UniProtKB-KW"/>
</dbReference>
<keyword evidence="12" id="KW-1185">Reference proteome</keyword>
<dbReference type="Gene3D" id="3.40.50.300">
    <property type="entry name" value="P-loop containing nucleotide triphosphate hydrolases"/>
    <property type="match status" value="2"/>
</dbReference>
<evidence type="ECO:0000256" key="5">
    <source>
        <dbReference type="ARBA" id="ARBA00022840"/>
    </source>
</evidence>
<reference evidence="11 12" key="1">
    <citation type="journal article" date="2021" name="Sci. Rep.">
        <title>Genome sequencing of the multicellular alga Astrephomene provides insights into convergent evolution of germ-soma differentiation.</title>
        <authorList>
            <person name="Yamashita S."/>
            <person name="Yamamoto K."/>
            <person name="Matsuzaki R."/>
            <person name="Suzuki S."/>
            <person name="Yamaguchi H."/>
            <person name="Hirooka S."/>
            <person name="Minakuchi Y."/>
            <person name="Miyagishima S."/>
            <person name="Kawachi M."/>
            <person name="Toyoda A."/>
            <person name="Nozaki H."/>
        </authorList>
    </citation>
    <scope>NUCLEOTIDE SEQUENCE [LARGE SCALE GENOMIC DNA]</scope>
    <source>
        <strain evidence="11 12">NIES-4017</strain>
    </source>
</reference>
<dbReference type="PANTHER" id="PTHR11059:SF0">
    <property type="entry name" value="DNA REPAIR PROTEIN RECN"/>
    <property type="match status" value="1"/>
</dbReference>
<accession>A0AAD3E0V3</accession>
<evidence type="ECO:0000256" key="3">
    <source>
        <dbReference type="ARBA" id="ARBA00022741"/>
    </source>
</evidence>
<evidence type="ECO:0000256" key="7">
    <source>
        <dbReference type="ARBA" id="ARBA00033408"/>
    </source>
</evidence>
<feature type="region of interest" description="Disordered" evidence="9">
    <location>
        <begin position="1095"/>
        <end position="1140"/>
    </location>
</feature>
<dbReference type="SUPFAM" id="SSF52540">
    <property type="entry name" value="P-loop containing nucleoside triphosphate hydrolases"/>
    <property type="match status" value="1"/>
</dbReference>
<proteinExistence type="inferred from homology"/>
<feature type="region of interest" description="Disordered" evidence="9">
    <location>
        <begin position="871"/>
        <end position="917"/>
    </location>
</feature>
<evidence type="ECO:0000256" key="1">
    <source>
        <dbReference type="ARBA" id="ARBA00009441"/>
    </source>
</evidence>
<keyword evidence="8" id="KW-0175">Coiled coil</keyword>
<evidence type="ECO:0000256" key="6">
    <source>
        <dbReference type="ARBA" id="ARBA00023204"/>
    </source>
</evidence>
<evidence type="ECO:0000256" key="9">
    <source>
        <dbReference type="SAM" id="MobiDB-lite"/>
    </source>
</evidence>
<keyword evidence="5" id="KW-0067">ATP-binding</keyword>
<dbReference type="GO" id="GO:0016887">
    <property type="term" value="F:ATP hydrolysis activity"/>
    <property type="evidence" value="ECO:0007669"/>
    <property type="project" value="InterPro"/>
</dbReference>
<dbReference type="InterPro" id="IPR027417">
    <property type="entry name" value="P-loop_NTPase"/>
</dbReference>
<feature type="region of interest" description="Disordered" evidence="9">
    <location>
        <begin position="525"/>
        <end position="591"/>
    </location>
</feature>
<feature type="domain" description="Rad50/SbcC-type AAA" evidence="10">
    <location>
        <begin position="227"/>
        <end position="274"/>
    </location>
</feature>
<keyword evidence="4" id="KW-0227">DNA damage</keyword>
<protein>
    <recommendedName>
        <fullName evidence="2">DNA repair protein RecN</fullName>
    </recommendedName>
    <alternativeName>
        <fullName evidence="7">Recombination protein N</fullName>
    </alternativeName>
</protein>
<organism evidence="11 12">
    <name type="scientific">Astrephomene gubernaculifera</name>
    <dbReference type="NCBI Taxonomy" id="47775"/>
    <lineage>
        <taxon>Eukaryota</taxon>
        <taxon>Viridiplantae</taxon>
        <taxon>Chlorophyta</taxon>
        <taxon>core chlorophytes</taxon>
        <taxon>Chlorophyceae</taxon>
        <taxon>CS clade</taxon>
        <taxon>Chlamydomonadales</taxon>
        <taxon>Astrephomenaceae</taxon>
        <taxon>Astrephomene</taxon>
    </lineage>
</organism>
<feature type="compositionally biased region" description="Acidic residues" evidence="9">
    <location>
        <begin position="873"/>
        <end position="883"/>
    </location>
</feature>
<keyword evidence="3" id="KW-0547">Nucleotide-binding</keyword>
<feature type="compositionally biased region" description="Low complexity" evidence="9">
    <location>
        <begin position="1108"/>
        <end position="1140"/>
    </location>
</feature>
<feature type="coiled-coil region" evidence="8">
    <location>
        <begin position="595"/>
        <end position="650"/>
    </location>
</feature>
<feature type="compositionally biased region" description="Basic residues" evidence="9">
    <location>
        <begin position="205"/>
        <end position="222"/>
    </location>
</feature>
<feature type="compositionally biased region" description="Acidic residues" evidence="9">
    <location>
        <begin position="554"/>
        <end position="584"/>
    </location>
</feature>
<dbReference type="PANTHER" id="PTHR11059">
    <property type="entry name" value="DNA REPAIR PROTEIN RECN"/>
    <property type="match status" value="1"/>
</dbReference>
<evidence type="ECO:0000256" key="8">
    <source>
        <dbReference type="SAM" id="Coils"/>
    </source>
</evidence>
<sequence length="1140" mass="116889">MTPPLLSLHTPVTTRSRPSPAVATPTRTSAVIRTCTTAASSSSSSSSSSSAACCSGRCAGAGGWSLRRGVVVVGTGAAAAGFPSPRLGNQQHQPQQQQQQVLPCGRVTAAGVAAAAAAAATATAAAASTGSPTEAEVQQQQPWPFQQLLDSDSRAMQQQHQPPTQQALLPLSAPDGLLAAAPPPPSPRPPPLPHSPTQHAPQHQHQPHQPHQQHHQRPHQLHTHLQRLTIRDFALVCEQEVQFGPGLNVVTGESGSGKSVLVEALSQLLGAPAPPECVRSPAPHALLEGCFLLGRQQQQAVRRLLEGLGLPQRALPPPLSPLQEGEGGAAAAGAAAAAAAAGAVVEEEGFRLVIRREISPVPGGPGLRSRVFLNGCPTSLRVLRELGAALVDANGQHASAGLREPDLQLALLDRIAGTGPLADSYCSLLGRLRAVEGRLDELDELDDEEERGRMQKLVDAVAKLRVQAGEERELRRALKKMEARRAAVEQCGLVRLALSGEGGGGGVGDALRTVEGQLNNILAQEEAEQQQQQAQQGQHSRGKGAAGSSRRGEAEEEEEEGTAGEGEDGEEGDDDDEEEEEDGEGGGCSEGVRLMESALDQLASARDMLAAAEGAVRAYARRFQFSPAEHEAAAERLGRLERLIKQASAAGFGAYILQPGEEGARGGGGSSSSGRGGVLAGGVGSRVWGRGAGGGGRISNTEELLAAAEGCSTRLAAYYEMEGHREEWEAELDDLVPQLRSTALHLSRRRRAAAARLRVAVESCLRDLAMGGSRFDVRIGWQAETPATSATPAVVAAEGLYVSEEEAEEAGVGERGGETYVMGSRGLDVVEFLLAAGPAEPLRPLAAVASGGESARVMLALKAAPAQAVSAVEGDEEDADADVDQATSGTTSSASSGSASLSAGVSSSSSSSSSGGNVPIMILDELDSSIGARLGSAVGSILARMTLGPHGCNSQIICVTHLPQVACYAAHHIKVQKEQQQPLPAAAATAVTTIAPAEHLGTAGSPNSSSSCSCSNNGNGNGNGSGNGVAAADPSLRVATTFQRLEGFEERCEEVAAMLGLDTSVAADLLRTAQSYVASLYPTGGAPEGVLRLLPAPQSGQQPLPQRAPAASVGTATAAAAGTTTTTVATPSAEPAAAGG</sequence>
<keyword evidence="6" id="KW-0234">DNA repair</keyword>
<feature type="compositionally biased region" description="Pro residues" evidence="9">
    <location>
        <begin position="181"/>
        <end position="194"/>
    </location>
</feature>
<comment type="similarity">
    <text evidence="1">Belongs to the RecN family.</text>
</comment>
<evidence type="ECO:0000313" key="11">
    <source>
        <dbReference type="EMBL" id="GFR51418.1"/>
    </source>
</evidence>
<dbReference type="AlphaFoldDB" id="A0AAD3E0V3"/>
<gene>
    <name evidence="11" type="ORF">Agub_g13706</name>
</gene>
<feature type="region of interest" description="Disordered" evidence="9">
    <location>
        <begin position="1"/>
        <end position="23"/>
    </location>
</feature>